<dbReference type="InterPro" id="IPR011199">
    <property type="entry name" value="Bacillithiol_biosynth_BshC"/>
</dbReference>
<dbReference type="AlphaFoldDB" id="A0A0A3IGZ6"/>
<evidence type="ECO:0000313" key="5">
    <source>
        <dbReference type="EMBL" id="KGR84009.1"/>
    </source>
</evidence>
<dbReference type="HAMAP" id="MF_01867">
    <property type="entry name" value="BshC"/>
    <property type="match status" value="1"/>
</dbReference>
<accession>A0A0A3IGZ6</accession>
<dbReference type="OrthoDB" id="9765151at2"/>
<dbReference type="NCBIfam" id="TIGR03998">
    <property type="entry name" value="thiol_BshC"/>
    <property type="match status" value="1"/>
</dbReference>
<comment type="similarity">
    <text evidence="2">Belongs to the BshC family.</text>
</comment>
<dbReference type="InterPro" id="IPR055399">
    <property type="entry name" value="CC_BshC"/>
</dbReference>
<dbReference type="EC" id="6.-.-.-" evidence="2"/>
<evidence type="ECO:0000259" key="3">
    <source>
        <dbReference type="Pfam" id="PF10079"/>
    </source>
</evidence>
<proteinExistence type="inferred from homology"/>
<keyword evidence="6" id="KW-1185">Reference proteome</keyword>
<dbReference type="Pfam" id="PF24850">
    <property type="entry name" value="CC_BshC"/>
    <property type="match status" value="1"/>
</dbReference>
<feature type="domain" description="Bacillithiol biosynthesis BshC C-terminal coiled-coil" evidence="4">
    <location>
        <begin position="381"/>
        <end position="537"/>
    </location>
</feature>
<gene>
    <name evidence="2" type="primary">bshC</name>
    <name evidence="5" type="ORF">CD32_15105</name>
</gene>
<dbReference type="Proteomes" id="UP000030437">
    <property type="component" value="Unassembled WGS sequence"/>
</dbReference>
<protein>
    <recommendedName>
        <fullName evidence="2">Putative cysteine ligase BshC</fullName>
        <ecNumber evidence="2">6.-.-.-</ecNumber>
    </recommendedName>
</protein>
<reference evidence="5 6" key="1">
    <citation type="submission" date="2014-02" db="EMBL/GenBank/DDBJ databases">
        <title>Draft genome sequence of Lysinibacillus odysseyi NBRC 100172.</title>
        <authorList>
            <person name="Zhang F."/>
            <person name="Wang G."/>
            <person name="Zhang L."/>
        </authorList>
    </citation>
    <scope>NUCLEOTIDE SEQUENCE [LARGE SCALE GENOMIC DNA]</scope>
    <source>
        <strain evidence="5 6">NBRC 100172</strain>
    </source>
</reference>
<keyword evidence="1 2" id="KW-0436">Ligase</keyword>
<dbReference type="Pfam" id="PF10079">
    <property type="entry name" value="Rossmann-like_BshC"/>
    <property type="match status" value="1"/>
</dbReference>
<dbReference type="InterPro" id="IPR055398">
    <property type="entry name" value="Rossmann-like_BshC"/>
</dbReference>
<sequence length="538" mass="61574">MKLEQISIPVQNRVLADYWKGNADIHSFFTYPYEQESFVKRAKTIEKRDYKRESLVKVIRSYMDRFGVSEQAAKHLEELEAGALAIVGGQQAGVFTGPLYSVYKAITVILLAKEQRQALGIPVVPVFWIAGEDHDLDEINHTFTIVDGGVKKRSYSKRSNKKTMASTTPIDHETIEQLIHMVFKDYGETSYTESLLKEVLEASRASETFTDFFTILMNRLFAHYGLLMVDAAYTPFRQFESAYFERLIERSEEIAQAVSIQEKALEKAGYGKPIEATENNANLFFVKEGERFLLEQKGGEFVNTSAQLKFTKEELLHTARHTPEQLSNNVVTRPLMQEMTLPVLAFVGGPGELAYWATLKPAFGIMDLEMPIFAPRLNISIATRKIQPLLEHHELTFKNVLEGEAETKKEQFIAEVQDKEALAQVEAMEKSLLSQYEVLTAHLLQSDLKLEQVLEKNKAFHLKQLAYLEGKIREQTSQKHDAVIRQFETIHAEFTPNRSLQERMFNPYQYLNQYGPTLVDDLMCLPLTVGPHHFLVKY</sequence>
<dbReference type="RefSeq" id="WP_036156049.1">
    <property type="nucleotide sequence ID" value="NZ_AVCX01000004.1"/>
</dbReference>
<comment type="caution">
    <text evidence="5">The sequence shown here is derived from an EMBL/GenBank/DDBJ whole genome shotgun (WGS) entry which is preliminary data.</text>
</comment>
<feature type="domain" description="Bacillithiol biosynthesis BshC N-terminal Rossmann-like" evidence="3">
    <location>
        <begin position="1"/>
        <end position="377"/>
    </location>
</feature>
<dbReference type="GO" id="GO:0016874">
    <property type="term" value="F:ligase activity"/>
    <property type="evidence" value="ECO:0007669"/>
    <property type="project" value="UniProtKB-UniRule"/>
</dbReference>
<dbReference type="EMBL" id="JPVP01000057">
    <property type="protein sequence ID" value="KGR84009.1"/>
    <property type="molecule type" value="Genomic_DNA"/>
</dbReference>
<comment type="function">
    <text evidence="2">Involved in bacillithiol (BSH) biosynthesis. May catalyze the last step of the pathway, the addition of cysteine to glucosamine malate (GlcN-Mal) to generate BSH.</text>
</comment>
<dbReference type="eggNOG" id="COG4365">
    <property type="taxonomic scope" value="Bacteria"/>
</dbReference>
<dbReference type="STRING" id="1220589.CD32_15105"/>
<name>A0A0A3IGZ6_9BACI</name>
<evidence type="ECO:0000256" key="1">
    <source>
        <dbReference type="ARBA" id="ARBA00022598"/>
    </source>
</evidence>
<organism evidence="5 6">
    <name type="scientific">Lysinibacillus odysseyi 34hs-1 = NBRC 100172</name>
    <dbReference type="NCBI Taxonomy" id="1220589"/>
    <lineage>
        <taxon>Bacteria</taxon>
        <taxon>Bacillati</taxon>
        <taxon>Bacillota</taxon>
        <taxon>Bacilli</taxon>
        <taxon>Bacillales</taxon>
        <taxon>Bacillaceae</taxon>
        <taxon>Lysinibacillus</taxon>
    </lineage>
</organism>
<dbReference type="PIRSF" id="PIRSF012535">
    <property type="entry name" value="UCP012535"/>
    <property type="match status" value="1"/>
</dbReference>
<evidence type="ECO:0000313" key="6">
    <source>
        <dbReference type="Proteomes" id="UP000030437"/>
    </source>
</evidence>
<evidence type="ECO:0000256" key="2">
    <source>
        <dbReference type="HAMAP-Rule" id="MF_01867"/>
    </source>
</evidence>
<evidence type="ECO:0000259" key="4">
    <source>
        <dbReference type="Pfam" id="PF24850"/>
    </source>
</evidence>